<dbReference type="Proteomes" id="UP000230423">
    <property type="component" value="Unassembled WGS sequence"/>
</dbReference>
<reference evidence="1 2" key="1">
    <citation type="submission" date="2015-09" db="EMBL/GenBank/DDBJ databases">
        <title>Draft genome of the parasitic nematode Teladorsagia circumcincta isolate WARC Sus (inbred).</title>
        <authorList>
            <person name="Mitreva M."/>
        </authorList>
    </citation>
    <scope>NUCLEOTIDE SEQUENCE [LARGE SCALE GENOMIC DNA]</scope>
    <source>
        <strain evidence="1 2">S</strain>
    </source>
</reference>
<accession>A0A2G9TZY3</accession>
<protein>
    <recommendedName>
        <fullName evidence="3">Bacterial surface antigen (D15) domain-containing protein</fullName>
    </recommendedName>
</protein>
<organism evidence="1 2">
    <name type="scientific">Teladorsagia circumcincta</name>
    <name type="common">Brown stomach worm</name>
    <name type="synonym">Ostertagia circumcincta</name>
    <dbReference type="NCBI Taxonomy" id="45464"/>
    <lineage>
        <taxon>Eukaryota</taxon>
        <taxon>Metazoa</taxon>
        <taxon>Ecdysozoa</taxon>
        <taxon>Nematoda</taxon>
        <taxon>Chromadorea</taxon>
        <taxon>Rhabditida</taxon>
        <taxon>Rhabditina</taxon>
        <taxon>Rhabditomorpha</taxon>
        <taxon>Strongyloidea</taxon>
        <taxon>Trichostrongylidae</taxon>
        <taxon>Teladorsagia</taxon>
    </lineage>
</organism>
<feature type="non-terminal residue" evidence="1">
    <location>
        <position position="188"/>
    </location>
</feature>
<gene>
    <name evidence="1" type="ORF">TELCIR_14807</name>
</gene>
<evidence type="ECO:0000313" key="2">
    <source>
        <dbReference type="Proteomes" id="UP000230423"/>
    </source>
</evidence>
<name>A0A2G9TZY3_TELCI</name>
<dbReference type="EMBL" id="KZ350742">
    <property type="protein sequence ID" value="PIO63591.1"/>
    <property type="molecule type" value="Genomic_DNA"/>
</dbReference>
<sequence length="188" mass="20268">MGDKTFHKASVLLGRAGDAPTVVEAVQFHGIRITKNDALVKEVSELYRSSTLDELVHNSHLAAKHFQEVGLMESAVPLIDVAPSSNGYIVNFVVKEPKAFSLGLKAGISTNGDADMSLNAGKQSVGGRGEAINSSYTYTVKLWRTLRATDDAAFLVREHAGHTTKFSIENAIGFDSRDRPILASRGIL</sequence>
<proteinExistence type="predicted"/>
<dbReference type="OrthoDB" id="1724197at2759"/>
<dbReference type="AlphaFoldDB" id="A0A2G9TZY3"/>
<evidence type="ECO:0008006" key="3">
    <source>
        <dbReference type="Google" id="ProtNLM"/>
    </source>
</evidence>
<evidence type="ECO:0000313" key="1">
    <source>
        <dbReference type="EMBL" id="PIO63591.1"/>
    </source>
</evidence>
<keyword evidence="2" id="KW-1185">Reference proteome</keyword>